<dbReference type="AlphaFoldDB" id="A0A940S8K7"/>
<dbReference type="InterPro" id="IPR001646">
    <property type="entry name" value="5peptide_repeat"/>
</dbReference>
<name>A0A940S8K7_9PROT</name>
<dbReference type="Pfam" id="PF00805">
    <property type="entry name" value="Pentapeptide"/>
    <property type="match status" value="3"/>
</dbReference>
<evidence type="ECO:0000313" key="2">
    <source>
        <dbReference type="Proteomes" id="UP000677537"/>
    </source>
</evidence>
<keyword evidence="2" id="KW-1185">Reference proteome</keyword>
<dbReference type="Proteomes" id="UP000677537">
    <property type="component" value="Unassembled WGS sequence"/>
</dbReference>
<dbReference type="PANTHER" id="PTHR14136:SF17">
    <property type="entry name" value="BTB_POZ DOMAIN-CONTAINING PROTEIN KCTD9"/>
    <property type="match status" value="1"/>
</dbReference>
<dbReference type="EMBL" id="JAGIZA010000009">
    <property type="protein sequence ID" value="MBP0494217.1"/>
    <property type="molecule type" value="Genomic_DNA"/>
</dbReference>
<accession>A0A940S8K7</accession>
<dbReference type="InterPro" id="IPR011990">
    <property type="entry name" value="TPR-like_helical_dom_sf"/>
</dbReference>
<dbReference type="Gene3D" id="1.25.40.10">
    <property type="entry name" value="Tetratricopeptide repeat domain"/>
    <property type="match status" value="1"/>
</dbReference>
<comment type="caution">
    <text evidence="1">The sequence shown here is derived from an EMBL/GenBank/DDBJ whole genome shotgun (WGS) entry which is preliminary data.</text>
</comment>
<proteinExistence type="predicted"/>
<protein>
    <submittedName>
        <fullName evidence="1">Pentapeptide repeat-containing protein</fullName>
    </submittedName>
</protein>
<dbReference type="InterPro" id="IPR051082">
    <property type="entry name" value="Pentapeptide-BTB/POZ_domain"/>
</dbReference>
<dbReference type="PANTHER" id="PTHR14136">
    <property type="entry name" value="BTB_POZ DOMAIN-CONTAINING PROTEIN KCTD9"/>
    <property type="match status" value="1"/>
</dbReference>
<dbReference type="RefSeq" id="WP_209374965.1">
    <property type="nucleotide sequence ID" value="NZ_JAGIZA010000009.1"/>
</dbReference>
<dbReference type="SUPFAM" id="SSF141571">
    <property type="entry name" value="Pentapeptide repeat-like"/>
    <property type="match status" value="1"/>
</dbReference>
<dbReference type="SUPFAM" id="SSF48452">
    <property type="entry name" value="TPR-like"/>
    <property type="match status" value="1"/>
</dbReference>
<organism evidence="1 2">
    <name type="scientific">Roseomonas indoligenes</name>
    <dbReference type="NCBI Taxonomy" id="2820811"/>
    <lineage>
        <taxon>Bacteria</taxon>
        <taxon>Pseudomonadati</taxon>
        <taxon>Pseudomonadota</taxon>
        <taxon>Alphaproteobacteria</taxon>
        <taxon>Acetobacterales</taxon>
        <taxon>Roseomonadaceae</taxon>
        <taxon>Roseomonas</taxon>
    </lineage>
</organism>
<gene>
    <name evidence="1" type="ORF">J5Y10_15630</name>
</gene>
<sequence>MPDVTLLYGHTTTSACGIPLRVGQTMTFMANPIPAEGSNPAGFSTSACMMSGLSLGPAPTWPAGYAAQQEQAAQSASMGWRLLQTFRAERERLDALIAVSPGALEPVLERARLLETWRDTGALGAYAELASRAPDLLPAQLGLVRSLLREKRPDEAKGHLDRALALAPGDAGVRQTVAYARALAGDEAVLQEMRNFRGLDLRPVRRRITLSTRNLRGADFSDARFGFLDLSGADLRGVRFTGALVGLLRLSGADLRGADLAGLSVQELTLDKARLDGTNIVGIDLSRHDLREASLRGVIGPDARLGGARLSGADLSGASLPGANLSRALLVNARFENARLVGANLYRSDLSGADLSRADIRGAAFDEAFFDCRTRLPRGITPQSLGMFAADPSAPRCQ</sequence>
<evidence type="ECO:0000313" key="1">
    <source>
        <dbReference type="EMBL" id="MBP0494217.1"/>
    </source>
</evidence>
<reference evidence="1" key="1">
    <citation type="submission" date="2021-03" db="EMBL/GenBank/DDBJ databases">
        <authorList>
            <person name="So Y."/>
        </authorList>
    </citation>
    <scope>NUCLEOTIDE SEQUENCE</scope>
    <source>
        <strain evidence="1">SG15</strain>
    </source>
</reference>
<dbReference type="Gene3D" id="2.160.20.80">
    <property type="entry name" value="E3 ubiquitin-protein ligase SopA"/>
    <property type="match status" value="2"/>
</dbReference>